<feature type="compositionally biased region" description="Basic residues" evidence="1">
    <location>
        <begin position="320"/>
        <end position="334"/>
    </location>
</feature>
<evidence type="ECO:0008006" key="4">
    <source>
        <dbReference type="Google" id="ProtNLM"/>
    </source>
</evidence>
<organism evidence="2 3">
    <name type="scientific">Symbiodinium natans</name>
    <dbReference type="NCBI Taxonomy" id="878477"/>
    <lineage>
        <taxon>Eukaryota</taxon>
        <taxon>Sar</taxon>
        <taxon>Alveolata</taxon>
        <taxon>Dinophyceae</taxon>
        <taxon>Suessiales</taxon>
        <taxon>Symbiodiniaceae</taxon>
        <taxon>Symbiodinium</taxon>
    </lineage>
</organism>
<keyword evidence="3" id="KW-1185">Reference proteome</keyword>
<protein>
    <recommendedName>
        <fullName evidence="4">Reverse transcriptase domain-containing protein</fullName>
    </recommendedName>
</protein>
<dbReference type="InterPro" id="IPR043502">
    <property type="entry name" value="DNA/RNA_pol_sf"/>
</dbReference>
<proteinExistence type="predicted"/>
<dbReference type="EMBL" id="CAJNDS010002451">
    <property type="protein sequence ID" value="CAE7481260.1"/>
    <property type="molecule type" value="Genomic_DNA"/>
</dbReference>
<comment type="caution">
    <text evidence="2">The sequence shown here is derived from an EMBL/GenBank/DDBJ whole genome shotgun (WGS) entry which is preliminary data.</text>
</comment>
<reference evidence="2" key="1">
    <citation type="submission" date="2021-02" db="EMBL/GenBank/DDBJ databases">
        <authorList>
            <person name="Dougan E. K."/>
            <person name="Rhodes N."/>
            <person name="Thang M."/>
            <person name="Chan C."/>
        </authorList>
    </citation>
    <scope>NUCLEOTIDE SEQUENCE</scope>
</reference>
<dbReference type="PANTHER" id="PTHR33050:SF7">
    <property type="entry name" value="RIBONUCLEASE H"/>
    <property type="match status" value="1"/>
</dbReference>
<sequence length="1442" mass="160345">MASLATSLGFDVVEDDMPALLASFDIPSELHAVIGNFTPKLFGLVATDLTDLNHFLASLELASCSEDEFVVRAKIRRLWQHCSAPEVPAENPAVNATQPLSTTSSTSTWAETFPPKLDAAVVRSFRDRFEKSYPSEILDSESMPSSRLLALAHRYVKNKEWQWIPWAWRMSQAQLDASQLQRPSKLPKLDNLFVDEVPVRDLPHGNNPASEGILRSVLSIHSNAIALVEGAHLGVLRLYEKRFLKLALQRFENGSGLRSVNVQEAMNADRRAWEVIGDLLAHGWQLDDAISEVVEVRNELSSMLQARPWTPKFEPSRGKGGFKGKPPGKPKGKGRGFGLKEAFSGKERTPWATEIVRNNEGASDPLASFSMFAVLPSRREHVVQSTDSSAYLNFGYRSGTQVGICNLTWDFPELVSFINLCLRRAFPGKSWASVCVSHNSFAKLHSDSGNLYGSENHVLSLGQHVGGLLWLEGALEQPAPPPSSQSVDCSGGLVNIHEKPFSFNPRLLHGSSEWVGDRWVLIAYTPQVFQSASSEELLQLQSLSFPFPGAETTSSAALSPSPSLVPLASDTKLFLDLCCGSSAPFSTAVRALGIPCLAVDPLFGEGLDLHDETFDKLLALAHNELAHASPPCGEFSLVKLREDGGPRAIRTPDEPYGRSDLTEAESERLHTSFTLATRCISLLLAVFESGGQTSLEHPRNSMLWLLKEAQFYLNSVAADVVVTSACQWQQDWFKHWAFATSLRSLQSLAGVCPHGKDAHAQIWGVKDETGQHLSRLTAAYPESLANAFAQQVLPLFTPLPDAHFVVLQECMQLLPRKPMSASFPCATQDGGGSLACQIGPRHSQERMMSYVKYATSCMQSFCSFVLHNAVASFISDKDVSLWPCLHEGVPTGYRRNIPVSGVLIPLESNDFDPPPLQHCTGNWSEAEKDPELFRDLIEQEVAAGFLEEVGSLETAQSRWPNLTAVGKCNIVKHPTKAPRLIMDSSISNTNAGCYIPERYMMPSLQDIRASWPLRGDDTDFLAFAMDIKGAHKTIRIHPEEWGLNMLQLASICFAYKCCPFGAAFSAFWWARLSAFFIRFLHLLIFLKHSLCAYVDEFYMVQPCEVAALTSSMIISVCQCFNIPLSWAKLQFGARVVWIGWSFNLRSHSFHLPYEKLEKLHTMLSTLLKGEFTTRHELEIVAGYLQWVFQMHKLLKPWLSCLYDDMRRPVATSYSVEPSQWIEFISCISDDLLIQRQLPGAALPLGGRLLSVKHQALRSKADLRRVGISPKRIWLRITNPASSKRRLSHQSRVFLRYWQQWAQMPFFSRPLAMPPRWLPDTFAADACASGNKIGIGGFIKMGDAPAVWFSEVFSLRSLQKLISDLPSVAQEAITCWETLAQMGLVLLLASCFPGGRLKICVPSWCDNTGASPGFLCAKAFASFLAYWHFSGCSSRCWFRKHYC</sequence>
<dbReference type="Proteomes" id="UP000604046">
    <property type="component" value="Unassembled WGS sequence"/>
</dbReference>
<dbReference type="PANTHER" id="PTHR33050">
    <property type="entry name" value="REVERSE TRANSCRIPTASE DOMAIN-CONTAINING PROTEIN"/>
    <property type="match status" value="1"/>
</dbReference>
<evidence type="ECO:0000313" key="2">
    <source>
        <dbReference type="EMBL" id="CAE7481260.1"/>
    </source>
</evidence>
<feature type="region of interest" description="Disordered" evidence="1">
    <location>
        <begin position="312"/>
        <end position="338"/>
    </location>
</feature>
<evidence type="ECO:0000313" key="3">
    <source>
        <dbReference type="Proteomes" id="UP000604046"/>
    </source>
</evidence>
<gene>
    <name evidence="2" type="ORF">SNAT2548_LOCUS27020</name>
</gene>
<accession>A0A812SHL1</accession>
<name>A0A812SHL1_9DINO</name>
<dbReference type="InterPro" id="IPR052055">
    <property type="entry name" value="Hepadnavirus_pol/RT"/>
</dbReference>
<dbReference type="SUPFAM" id="SSF56672">
    <property type="entry name" value="DNA/RNA polymerases"/>
    <property type="match status" value="1"/>
</dbReference>
<evidence type="ECO:0000256" key="1">
    <source>
        <dbReference type="SAM" id="MobiDB-lite"/>
    </source>
</evidence>